<evidence type="ECO:0000256" key="2">
    <source>
        <dbReference type="SAM" id="SignalP"/>
    </source>
</evidence>
<evidence type="ECO:0000313" key="3">
    <source>
        <dbReference type="EMBL" id="KAL1513939.1"/>
    </source>
</evidence>
<dbReference type="Proteomes" id="UP001566132">
    <property type="component" value="Unassembled WGS sequence"/>
</dbReference>
<dbReference type="EMBL" id="JBDJPC010000002">
    <property type="protein sequence ID" value="KAL1513939.1"/>
    <property type="molecule type" value="Genomic_DNA"/>
</dbReference>
<feature type="signal peptide" evidence="2">
    <location>
        <begin position="1"/>
        <end position="16"/>
    </location>
</feature>
<organism evidence="3 4">
    <name type="scientific">Hypothenemus hampei</name>
    <name type="common">Coffee berry borer</name>
    <dbReference type="NCBI Taxonomy" id="57062"/>
    <lineage>
        <taxon>Eukaryota</taxon>
        <taxon>Metazoa</taxon>
        <taxon>Ecdysozoa</taxon>
        <taxon>Arthropoda</taxon>
        <taxon>Hexapoda</taxon>
        <taxon>Insecta</taxon>
        <taxon>Pterygota</taxon>
        <taxon>Neoptera</taxon>
        <taxon>Endopterygota</taxon>
        <taxon>Coleoptera</taxon>
        <taxon>Polyphaga</taxon>
        <taxon>Cucujiformia</taxon>
        <taxon>Curculionidae</taxon>
        <taxon>Scolytinae</taxon>
        <taxon>Hypothenemus</taxon>
    </lineage>
</organism>
<dbReference type="AlphaFoldDB" id="A0ABD1F8L2"/>
<dbReference type="InterPro" id="IPR006170">
    <property type="entry name" value="PBP/GOBP"/>
</dbReference>
<reference evidence="3 4" key="1">
    <citation type="submission" date="2024-05" db="EMBL/GenBank/DDBJ databases">
        <title>Genetic variation in Jamaican populations of the coffee berry borer (Hypothenemus hampei).</title>
        <authorList>
            <person name="Errbii M."/>
            <person name="Myrie A."/>
        </authorList>
    </citation>
    <scope>NUCLEOTIDE SEQUENCE [LARGE SCALE GENOMIC DNA]</scope>
    <source>
        <strain evidence="3">JA-Hopewell-2020-01-JO</strain>
        <tissue evidence="3">Whole body</tissue>
    </source>
</reference>
<feature type="region of interest" description="Disordered" evidence="1">
    <location>
        <begin position="21"/>
        <end position="65"/>
    </location>
</feature>
<evidence type="ECO:0000313" key="4">
    <source>
        <dbReference type="Proteomes" id="UP001566132"/>
    </source>
</evidence>
<accession>A0ABD1F8L2</accession>
<keyword evidence="4" id="KW-1185">Reference proteome</keyword>
<dbReference type="SUPFAM" id="SSF47565">
    <property type="entry name" value="Insect pheromone/odorant-binding proteins"/>
    <property type="match status" value="1"/>
</dbReference>
<dbReference type="InterPro" id="IPR036728">
    <property type="entry name" value="PBP_GOBP_sf"/>
</dbReference>
<sequence length="161" mass="17916">MKLLIVLLSIIAITLADHHQHAGDDPHGLHAAHVKCHGDPNHETHSIELEDDHNEGDSTKSHPPGHLGHLQCVEKELKLLNDDGKVNVEGVRTHVGHVITDATKIQEVVNECGVDQANSDATVLHIWRCLRKNQVFGVISKGHESREEEGHQHHHDHDHSH</sequence>
<keyword evidence="2" id="KW-0732">Signal</keyword>
<comment type="caution">
    <text evidence="3">The sequence shown here is derived from an EMBL/GenBank/DDBJ whole genome shotgun (WGS) entry which is preliminary data.</text>
</comment>
<name>A0ABD1F8L2_HYPHA</name>
<gene>
    <name evidence="3" type="ORF">ABEB36_003277</name>
</gene>
<dbReference type="Pfam" id="PF01395">
    <property type="entry name" value="PBP_GOBP"/>
    <property type="match status" value="1"/>
</dbReference>
<feature type="chain" id="PRO_5044755068" evidence="2">
    <location>
        <begin position="17"/>
        <end position="161"/>
    </location>
</feature>
<protein>
    <submittedName>
        <fullName evidence="3">Uncharacterized protein</fullName>
    </submittedName>
</protein>
<evidence type="ECO:0000256" key="1">
    <source>
        <dbReference type="SAM" id="MobiDB-lite"/>
    </source>
</evidence>
<proteinExistence type="predicted"/>
<dbReference type="Gene3D" id="1.10.238.20">
    <property type="entry name" value="Pheromone/general odorant binding protein domain"/>
    <property type="match status" value="1"/>
</dbReference>
<feature type="compositionally biased region" description="Basic and acidic residues" evidence="1">
    <location>
        <begin position="36"/>
        <end position="48"/>
    </location>
</feature>